<dbReference type="Proteomes" id="UP000606786">
    <property type="component" value="Unassembled WGS sequence"/>
</dbReference>
<feature type="region of interest" description="Disordered" evidence="1">
    <location>
        <begin position="94"/>
        <end position="171"/>
    </location>
</feature>
<proteinExistence type="predicted"/>
<accession>A0A811VCB2</accession>
<feature type="compositionally biased region" description="Polar residues" evidence="1">
    <location>
        <begin position="150"/>
        <end position="171"/>
    </location>
</feature>
<keyword evidence="3" id="KW-1185">Reference proteome</keyword>
<name>A0A811VCB2_CERCA</name>
<evidence type="ECO:0000256" key="1">
    <source>
        <dbReference type="SAM" id="MobiDB-lite"/>
    </source>
</evidence>
<evidence type="ECO:0000313" key="3">
    <source>
        <dbReference type="Proteomes" id="UP000606786"/>
    </source>
</evidence>
<gene>
    <name evidence="2" type="ORF">CCAP1982_LOCUS20986</name>
</gene>
<sequence length="171" mass="18732">MKQSRRARAKFATDYDGHSKVWTIKRENEAVTDAGDRVAVASVGVSSPHECLEIFWMPFRWIANENDWTAQIARPNESASGTVDAVMNLHRHSMKGTSDETCGSAAPPPDLPQQITAHQSRCTSYSPPAKEYSKQTVLKCELGRAGDNTAEPTSGRQVTSLPTARSSGREL</sequence>
<dbReference type="AlphaFoldDB" id="A0A811VCB2"/>
<evidence type="ECO:0000313" key="2">
    <source>
        <dbReference type="EMBL" id="CAD7012887.1"/>
    </source>
</evidence>
<comment type="caution">
    <text evidence="2">The sequence shown here is derived from an EMBL/GenBank/DDBJ whole genome shotgun (WGS) entry which is preliminary data.</text>
</comment>
<feature type="compositionally biased region" description="Polar residues" evidence="1">
    <location>
        <begin position="113"/>
        <end position="126"/>
    </location>
</feature>
<dbReference type="EMBL" id="CAJHJT010000056">
    <property type="protein sequence ID" value="CAD7012887.1"/>
    <property type="molecule type" value="Genomic_DNA"/>
</dbReference>
<reference evidence="2" key="1">
    <citation type="submission" date="2020-11" db="EMBL/GenBank/DDBJ databases">
        <authorList>
            <person name="Whitehead M."/>
        </authorList>
    </citation>
    <scope>NUCLEOTIDE SEQUENCE</scope>
    <source>
        <strain evidence="2">EGII</strain>
    </source>
</reference>
<protein>
    <submittedName>
        <fullName evidence="2">(Mediterranean fruit fly) hypothetical protein</fullName>
    </submittedName>
</protein>
<organism evidence="2 3">
    <name type="scientific">Ceratitis capitata</name>
    <name type="common">Mediterranean fruit fly</name>
    <name type="synonym">Tephritis capitata</name>
    <dbReference type="NCBI Taxonomy" id="7213"/>
    <lineage>
        <taxon>Eukaryota</taxon>
        <taxon>Metazoa</taxon>
        <taxon>Ecdysozoa</taxon>
        <taxon>Arthropoda</taxon>
        <taxon>Hexapoda</taxon>
        <taxon>Insecta</taxon>
        <taxon>Pterygota</taxon>
        <taxon>Neoptera</taxon>
        <taxon>Endopterygota</taxon>
        <taxon>Diptera</taxon>
        <taxon>Brachycera</taxon>
        <taxon>Muscomorpha</taxon>
        <taxon>Tephritoidea</taxon>
        <taxon>Tephritidae</taxon>
        <taxon>Ceratitis</taxon>
        <taxon>Ceratitis</taxon>
    </lineage>
</organism>